<evidence type="ECO:0000256" key="1">
    <source>
        <dbReference type="SAM" id="MobiDB-lite"/>
    </source>
</evidence>
<dbReference type="Proteomes" id="UP000029452">
    <property type="component" value="Unassembled WGS sequence"/>
</dbReference>
<name>A0A094W6X8_9BACT</name>
<feature type="region of interest" description="Disordered" evidence="1">
    <location>
        <begin position="1"/>
        <end position="43"/>
    </location>
</feature>
<gene>
    <name evidence="3" type="ORF">LptCag_0269</name>
</gene>
<sequence length="358" mass="38840">MPGRKVSGLSFRGAGSTAPRSRDGRKVRSAGFGPGLNQDALPADGAQESRLGCRARQPCHPCLHSGRVATMMTRLTAPETLYKGKQVAFLTRHGKEAVIAPVLEPGLSCVIRHVDSYDTDRLGTFTREIPRDGSQIEAARKKARIGMELAGVSLGLASEGAFGPDPVMGAIPWNLECLVWIDDDLGIEVTGLAQGEARSGHLLAKDWEEVTMFARQIGFPEHGISLRPDSESEPGIQKGITDWKDLAEKFFQALTLSASGRVFLEADLRAHINLTRRETIRRAARDLLSRLRSLCPVCGLPGFSVVERIEGLPCADCEGPTHEIRADIHACRKCAHRAVIEKTGTGKGNPLFCDFCNP</sequence>
<dbReference type="PATRIC" id="fig|178606.4.peg.1863"/>
<protein>
    <recommendedName>
        <fullName evidence="2">DUF6671 domain-containing protein</fullName>
    </recommendedName>
</protein>
<dbReference type="Pfam" id="PF20376">
    <property type="entry name" value="DUF6671"/>
    <property type="match status" value="1"/>
</dbReference>
<proteinExistence type="predicted"/>
<dbReference type="InterPro" id="IPR046612">
    <property type="entry name" value="DUF6671"/>
</dbReference>
<dbReference type="EMBL" id="JPGK01000007">
    <property type="protein sequence ID" value="KGA93233.1"/>
    <property type="molecule type" value="Genomic_DNA"/>
</dbReference>
<evidence type="ECO:0000259" key="2">
    <source>
        <dbReference type="Pfam" id="PF20376"/>
    </source>
</evidence>
<organism evidence="3 4">
    <name type="scientific">Leptospirillum ferriphilum</name>
    <dbReference type="NCBI Taxonomy" id="178606"/>
    <lineage>
        <taxon>Bacteria</taxon>
        <taxon>Pseudomonadati</taxon>
        <taxon>Nitrospirota</taxon>
        <taxon>Nitrospiria</taxon>
        <taxon>Nitrospirales</taxon>
        <taxon>Nitrospiraceae</taxon>
        <taxon>Leptospirillum</taxon>
    </lineage>
</organism>
<evidence type="ECO:0000313" key="3">
    <source>
        <dbReference type="EMBL" id="KGA93233.1"/>
    </source>
</evidence>
<accession>A0A094W6X8</accession>
<reference evidence="3 4" key="1">
    <citation type="submission" date="2014-06" db="EMBL/GenBank/DDBJ databases">
        <title>Draft genome sequence of iron oxidizing acidophile Leptospirillum ferriphilum DSM14647.</title>
        <authorList>
            <person name="Cardenas J.P."/>
            <person name="Lazcano M."/>
            <person name="Ossandon F.J."/>
            <person name="Corbett M."/>
            <person name="Holmes D.S."/>
            <person name="Watkin E."/>
        </authorList>
    </citation>
    <scope>NUCLEOTIDE SEQUENCE [LARGE SCALE GENOMIC DNA]</scope>
    <source>
        <strain evidence="3 4">DSM 14647</strain>
    </source>
</reference>
<feature type="domain" description="DUF6671" evidence="2">
    <location>
        <begin position="143"/>
        <end position="358"/>
    </location>
</feature>
<dbReference type="AlphaFoldDB" id="A0A094W6X8"/>
<comment type="caution">
    <text evidence="3">The sequence shown here is derived from an EMBL/GenBank/DDBJ whole genome shotgun (WGS) entry which is preliminary data.</text>
</comment>
<evidence type="ECO:0000313" key="4">
    <source>
        <dbReference type="Proteomes" id="UP000029452"/>
    </source>
</evidence>